<feature type="region of interest" description="Disordered" evidence="1">
    <location>
        <begin position="296"/>
        <end position="315"/>
    </location>
</feature>
<sequence>MFIKLLLISQLLALAFAQLSVEEAKKLIDDTSVYSDEETGDDMHHPEPHYPPHYKPHYEPHYHHEHVKTTTTPEPETTTEPALETDNNATAIPDGVGQLDDGLGQLSSGTSLPESTTTPKPETTTTTTTTSTTTTTTTPKPHKHEPHPYSHPHSHPHPHPYPHPYPYPYPYPQRHPHPYGQPELIYPATGPKPASESSSPTHGAGQKSPELSGNPSYPSFRTPYSSYQPPLIQGFPRIPHFGYPEEHNHKEDSAEDKATDHSGEEEEKKPEDGPLRPPGYDYPSVFLVPRRPVITVPSYPRSGGGYGSSYGYGRY</sequence>
<feature type="signal peptide" evidence="2">
    <location>
        <begin position="1"/>
        <end position="17"/>
    </location>
</feature>
<feature type="compositionally biased region" description="Gly residues" evidence="1">
    <location>
        <begin position="302"/>
        <end position="315"/>
    </location>
</feature>
<proteinExistence type="predicted"/>
<dbReference type="GeneID" id="108072494"/>
<dbReference type="OrthoDB" id="7873014at2759"/>
<feature type="compositionally biased region" description="Low complexity" evidence="1">
    <location>
        <begin position="94"/>
        <end position="139"/>
    </location>
</feature>
<dbReference type="RefSeq" id="XP_017019149.1">
    <property type="nucleotide sequence ID" value="XM_017163660.3"/>
</dbReference>
<evidence type="ECO:0000313" key="3">
    <source>
        <dbReference type="Proteomes" id="UP001652661"/>
    </source>
</evidence>
<feature type="compositionally biased region" description="Low complexity" evidence="1">
    <location>
        <begin position="69"/>
        <end position="81"/>
    </location>
</feature>
<feature type="chain" id="PRO_5028265427" evidence="2">
    <location>
        <begin position="18"/>
        <end position="315"/>
    </location>
</feature>
<dbReference type="Proteomes" id="UP001652661">
    <property type="component" value="Chromosome 2L"/>
</dbReference>
<organism evidence="3 4">
    <name type="scientific">Drosophila kikkawai</name>
    <name type="common">Fruit fly</name>
    <dbReference type="NCBI Taxonomy" id="30033"/>
    <lineage>
        <taxon>Eukaryota</taxon>
        <taxon>Metazoa</taxon>
        <taxon>Ecdysozoa</taxon>
        <taxon>Arthropoda</taxon>
        <taxon>Hexapoda</taxon>
        <taxon>Insecta</taxon>
        <taxon>Pterygota</taxon>
        <taxon>Neoptera</taxon>
        <taxon>Endopterygota</taxon>
        <taxon>Diptera</taxon>
        <taxon>Brachycera</taxon>
        <taxon>Muscomorpha</taxon>
        <taxon>Ephydroidea</taxon>
        <taxon>Drosophilidae</taxon>
        <taxon>Drosophila</taxon>
        <taxon>Sophophora</taxon>
    </lineage>
</organism>
<evidence type="ECO:0000256" key="2">
    <source>
        <dbReference type="SAM" id="SignalP"/>
    </source>
</evidence>
<protein>
    <submittedName>
        <fullName evidence="4">Soluble scavenger receptor cysteine-rich domain-containing protein SSC5D</fullName>
    </submittedName>
</protein>
<feature type="compositionally biased region" description="Basic residues" evidence="1">
    <location>
        <begin position="140"/>
        <end position="160"/>
    </location>
</feature>
<evidence type="ECO:0000313" key="4">
    <source>
        <dbReference type="RefSeq" id="XP_017019149.1"/>
    </source>
</evidence>
<keyword evidence="3" id="KW-1185">Reference proteome</keyword>
<feature type="region of interest" description="Disordered" evidence="1">
    <location>
        <begin position="35"/>
        <end position="283"/>
    </location>
</feature>
<feature type="compositionally biased region" description="Pro residues" evidence="1">
    <location>
        <begin position="161"/>
        <end position="173"/>
    </location>
</feature>
<feature type="compositionally biased region" description="Basic and acidic residues" evidence="1">
    <location>
        <begin position="41"/>
        <end position="62"/>
    </location>
</feature>
<dbReference type="AlphaFoldDB" id="A0A6P4I5M6"/>
<reference evidence="3" key="1">
    <citation type="submission" date="2025-05" db="UniProtKB">
        <authorList>
            <consortium name="RefSeq"/>
        </authorList>
    </citation>
    <scope>NUCLEOTIDE SEQUENCE [LARGE SCALE GENOMIC DNA]</scope>
    <source>
        <strain evidence="3">14028-0561.14</strain>
    </source>
</reference>
<gene>
    <name evidence="4" type="primary">LOC108072494</name>
</gene>
<keyword evidence="2" id="KW-0732">Signal</keyword>
<name>A0A6P4I5M6_DROKI</name>
<evidence type="ECO:0000256" key="1">
    <source>
        <dbReference type="SAM" id="MobiDB-lite"/>
    </source>
</evidence>
<feature type="compositionally biased region" description="Basic and acidic residues" evidence="1">
    <location>
        <begin position="243"/>
        <end position="274"/>
    </location>
</feature>
<reference evidence="4" key="2">
    <citation type="submission" date="2025-08" db="UniProtKB">
        <authorList>
            <consortium name="RefSeq"/>
        </authorList>
    </citation>
    <scope>IDENTIFICATION</scope>
    <source>
        <strain evidence="4">14028-0561.14</strain>
        <tissue evidence="4">Whole fly</tissue>
    </source>
</reference>
<accession>A0A6P4I5M6</accession>
<feature type="compositionally biased region" description="Polar residues" evidence="1">
    <location>
        <begin position="209"/>
        <end position="228"/>
    </location>
</feature>
<keyword evidence="4" id="KW-0675">Receptor</keyword>